<evidence type="ECO:0000313" key="2">
    <source>
        <dbReference type="EMBL" id="SFW81691.1"/>
    </source>
</evidence>
<accession>A0A1K1SBE6</accession>
<dbReference type="AlphaFoldDB" id="A0A1K1SBE6"/>
<name>A0A1K1SBE6_9BACT</name>
<protein>
    <submittedName>
        <fullName evidence="2">Cobalamin synthesis protein cobW C-terminal domain-containing protein</fullName>
    </submittedName>
    <submittedName>
        <fullName evidence="3">GTP-binding protein</fullName>
    </submittedName>
</protein>
<dbReference type="SMART" id="SM00833">
    <property type="entry name" value="CobW_C"/>
    <property type="match status" value="1"/>
</dbReference>
<feature type="domain" description="CobW C-terminal" evidence="1">
    <location>
        <begin position="5"/>
        <end position="96"/>
    </location>
</feature>
<sequence length="98" mass="11143">MNVFASNTTYNDDRPFAWMLLTERSGIIRSKGLFWLAFQPDDAINRNQAGGSLRAEKAGAYLIKSGFPGLQRENRRNREFGDSYNELVIIGRDIDLIT</sequence>
<dbReference type="SUPFAM" id="SSF90002">
    <property type="entry name" value="Hypothetical protein YjiA, C-terminal domain"/>
    <property type="match status" value="1"/>
</dbReference>
<reference evidence="3 5" key="2">
    <citation type="submission" date="2023-11" db="EMBL/GenBank/DDBJ databases">
        <title>MicrobeMod: A computational toolkit for identifying prokaryotic methylation and restriction-modification with nanopore sequencing.</title>
        <authorList>
            <person name="Crits-Christoph A."/>
            <person name="Kang S.C."/>
            <person name="Lee H."/>
            <person name="Ostrov N."/>
        </authorList>
    </citation>
    <scope>NUCLEOTIDE SEQUENCE [LARGE SCALE GENOMIC DNA]</scope>
    <source>
        <strain evidence="3 5">ATCC 23090</strain>
    </source>
</reference>
<dbReference type="Pfam" id="PF07683">
    <property type="entry name" value="CobW_C"/>
    <property type="match status" value="1"/>
</dbReference>
<evidence type="ECO:0000313" key="4">
    <source>
        <dbReference type="Proteomes" id="UP000183788"/>
    </source>
</evidence>
<dbReference type="STRING" id="1004.SAMN05661012_05123"/>
<proteinExistence type="predicted"/>
<evidence type="ECO:0000313" key="3">
    <source>
        <dbReference type="EMBL" id="WQG90822.1"/>
    </source>
</evidence>
<dbReference type="Proteomes" id="UP000183788">
    <property type="component" value="Unassembled WGS sequence"/>
</dbReference>
<dbReference type="InterPro" id="IPR011629">
    <property type="entry name" value="CobW-like_C"/>
</dbReference>
<gene>
    <name evidence="2" type="ORF">SAMN05661012_05123</name>
    <name evidence="3" type="ORF">SR876_04885</name>
</gene>
<reference evidence="2 4" key="1">
    <citation type="submission" date="2016-11" db="EMBL/GenBank/DDBJ databases">
        <authorList>
            <person name="Jaros S."/>
            <person name="Januszkiewicz K."/>
            <person name="Wedrychowicz H."/>
        </authorList>
    </citation>
    <scope>NUCLEOTIDE SEQUENCE [LARGE SCALE GENOMIC DNA]</scope>
    <source>
        <strain evidence="2 4">DSM 784</strain>
    </source>
</reference>
<dbReference type="EMBL" id="FPIZ01000020">
    <property type="protein sequence ID" value="SFW81691.1"/>
    <property type="molecule type" value="Genomic_DNA"/>
</dbReference>
<dbReference type="Proteomes" id="UP001326715">
    <property type="component" value="Chromosome"/>
</dbReference>
<evidence type="ECO:0000313" key="5">
    <source>
        <dbReference type="Proteomes" id="UP001326715"/>
    </source>
</evidence>
<dbReference type="RefSeq" id="WP_072364149.1">
    <property type="nucleotide sequence ID" value="NZ_CP139972.1"/>
</dbReference>
<dbReference type="EMBL" id="CP140154">
    <property type="protein sequence ID" value="WQG90822.1"/>
    <property type="molecule type" value="Genomic_DNA"/>
</dbReference>
<keyword evidence="5" id="KW-1185">Reference proteome</keyword>
<evidence type="ECO:0000259" key="1">
    <source>
        <dbReference type="SMART" id="SM00833"/>
    </source>
</evidence>
<dbReference type="OrthoDB" id="9808822at2"/>
<organism evidence="2 4">
    <name type="scientific">Chitinophaga sancti</name>
    <dbReference type="NCBI Taxonomy" id="1004"/>
    <lineage>
        <taxon>Bacteria</taxon>
        <taxon>Pseudomonadati</taxon>
        <taxon>Bacteroidota</taxon>
        <taxon>Chitinophagia</taxon>
        <taxon>Chitinophagales</taxon>
        <taxon>Chitinophagaceae</taxon>
        <taxon>Chitinophaga</taxon>
    </lineage>
</organism>